<dbReference type="RefSeq" id="WP_212691791.1">
    <property type="nucleotide sequence ID" value="NZ_CP058561.1"/>
</dbReference>
<dbReference type="Proteomes" id="UP000677305">
    <property type="component" value="Chromosome"/>
</dbReference>
<evidence type="ECO:0000313" key="2">
    <source>
        <dbReference type="Proteomes" id="UP000677305"/>
    </source>
</evidence>
<sequence>MRINYNKQINKRIDISKISKVNSRDFNKGQTIKGEILDIKQKNIIIKLASGAELTAKLTDQMEFNIGQKVLFQVKESNLEQVLLKPILDEGYSPKSNKLYQILEEAGVPINEKNTEIVEKLLSNNMQVDKEFINKILTLSRQFKDTSVDKLILLVKNNIPVTSENINQLDNYSNNNHSIKQEIISLANQIIDDKGLDIDIKNRLINILMNNESDNVSNDKLINVIENNSSKEQELKVDIPVINKNTNDVVDFRLGDILSREGIEELKKELDNTYLLKDNNTLNLSKDLSLQKLLGDIFSLEIGEKDKETLSNIITNKLLKSAVDKNIFLDRGALENPKLINDYFNDVYEKIINIIKLTQGLTEGKQSNISKDATKVKNNIEFINNLNNNFNYVQLPFKFGNKLLNSELYIFENKKELRKRSNPNSISALLRLDYVNLGHIDVYINKQVNNVECKFYVEDEEKKKIIDDYIINLHKRLRSFDINVTGLIVINNKKDFNFVEDFLQRKNNANSVKRYSFDMRV</sequence>
<reference evidence="1 2" key="1">
    <citation type="submission" date="2020-07" db="EMBL/GenBank/DDBJ databases">
        <title>Vallitalea guaymasensis genome.</title>
        <authorList>
            <person name="Postec A."/>
        </authorList>
    </citation>
    <scope>NUCLEOTIDE SEQUENCE [LARGE SCALE GENOMIC DNA]</scope>
    <source>
        <strain evidence="1 2">Ra1766G1</strain>
    </source>
</reference>
<dbReference type="EMBL" id="CP058561">
    <property type="protein sequence ID" value="QUH27397.1"/>
    <property type="molecule type" value="Genomic_DNA"/>
</dbReference>
<name>A0A8J8SA84_9FIRM</name>
<keyword evidence="1" id="KW-0282">Flagellum</keyword>
<evidence type="ECO:0000313" key="1">
    <source>
        <dbReference type="EMBL" id="QUH27397.1"/>
    </source>
</evidence>
<gene>
    <name evidence="1" type="ORF">HYG85_00055</name>
</gene>
<dbReference type="KEGG" id="vgu:HYG85_00055"/>
<proteinExistence type="predicted"/>
<keyword evidence="1" id="KW-0969">Cilium</keyword>
<accession>A0A8J8SA84</accession>
<organism evidence="1 2">
    <name type="scientific">Vallitalea guaymasensis</name>
    <dbReference type="NCBI Taxonomy" id="1185412"/>
    <lineage>
        <taxon>Bacteria</taxon>
        <taxon>Bacillati</taxon>
        <taxon>Bacillota</taxon>
        <taxon>Clostridia</taxon>
        <taxon>Lachnospirales</taxon>
        <taxon>Vallitaleaceae</taxon>
        <taxon>Vallitalea</taxon>
    </lineage>
</organism>
<keyword evidence="1" id="KW-0966">Cell projection</keyword>
<dbReference type="AlphaFoldDB" id="A0A8J8SA84"/>
<keyword evidence="2" id="KW-1185">Reference proteome</keyword>
<protein>
    <submittedName>
        <fullName evidence="1">Flagellar hook-length control protein FliK</fullName>
    </submittedName>
</protein>